<accession>A0ABQ0JPD9</accession>
<evidence type="ECO:0000313" key="1">
    <source>
        <dbReference type="EMBL" id="GAL30619.1"/>
    </source>
</evidence>
<evidence type="ECO:0000313" key="2">
    <source>
        <dbReference type="Proteomes" id="UP000029223"/>
    </source>
</evidence>
<reference evidence="2" key="2">
    <citation type="submission" date="2014-09" db="EMBL/GenBank/DDBJ databases">
        <authorList>
            <consortium name="NBRP consortium"/>
            <person name="Sawabe T."/>
            <person name="Meirelles P."/>
            <person name="Nakanishi M."/>
            <person name="Sayaka M."/>
            <person name="Hattori M."/>
            <person name="Ohkuma M."/>
        </authorList>
    </citation>
    <scope>NUCLEOTIDE SEQUENCE [LARGE SCALE GENOMIC DNA]</scope>
    <source>
        <strain evidence="2">JCM 19239</strain>
    </source>
</reference>
<keyword evidence="2" id="KW-1185">Reference proteome</keyword>
<comment type="caution">
    <text evidence="1">The sequence shown here is derived from an EMBL/GenBank/DDBJ whole genome shotgun (WGS) entry which is preliminary data.</text>
</comment>
<dbReference type="InterPro" id="IPR021376">
    <property type="entry name" value="DUF2999"/>
</dbReference>
<dbReference type="Pfam" id="PF11212">
    <property type="entry name" value="DUF2999"/>
    <property type="match status" value="1"/>
</dbReference>
<name>A0ABQ0JPD9_9VIBR</name>
<dbReference type="Proteomes" id="UP000029223">
    <property type="component" value="Unassembled WGS sequence"/>
</dbReference>
<organism evidence="1 2">
    <name type="scientific">Vibrio variabilis</name>
    <dbReference type="NCBI Taxonomy" id="990271"/>
    <lineage>
        <taxon>Bacteria</taxon>
        <taxon>Pseudomonadati</taxon>
        <taxon>Pseudomonadota</taxon>
        <taxon>Gammaproteobacteria</taxon>
        <taxon>Vibrionales</taxon>
        <taxon>Vibrionaceae</taxon>
        <taxon>Vibrio</taxon>
    </lineage>
</organism>
<proteinExistence type="predicted"/>
<gene>
    <name evidence="1" type="ORF">JCM19239_2238</name>
</gene>
<dbReference type="EMBL" id="BBMS01000103">
    <property type="protein sequence ID" value="GAL30619.1"/>
    <property type="molecule type" value="Genomic_DNA"/>
</dbReference>
<evidence type="ECO:0008006" key="3">
    <source>
        <dbReference type="Google" id="ProtNLM"/>
    </source>
</evidence>
<reference evidence="2" key="1">
    <citation type="submission" date="2014-09" db="EMBL/GenBank/DDBJ databases">
        <title>Vibrio variabilis JCM 19239. (C206) whole genome shotgun sequence.</title>
        <authorList>
            <person name="Sawabe T."/>
            <person name="Meirelles P."/>
            <person name="Nakanishi M."/>
            <person name="Sayaka M."/>
            <person name="Hattori M."/>
            <person name="Ohkuma M."/>
        </authorList>
    </citation>
    <scope>NUCLEOTIDE SEQUENCE [LARGE SCALE GENOMIC DNA]</scope>
    <source>
        <strain evidence="2">JCM 19239</strain>
    </source>
</reference>
<sequence length="58" mass="6397">MNPIIALLKENNIGDAQINEIFETLTQNPLAAMATISSLVCLKTNCSFLWVKLCKTLT</sequence>
<protein>
    <recommendedName>
        <fullName evidence="3">Anthranilate phosphoribosyltransferase</fullName>
    </recommendedName>
</protein>